<dbReference type="SMART" id="SM00268">
    <property type="entry name" value="ACTIN"/>
    <property type="match status" value="1"/>
</dbReference>
<dbReference type="Proteomes" id="UP001150062">
    <property type="component" value="Unassembled WGS sequence"/>
</dbReference>
<sequence length="409" mass="46459">MIDEKNIIEADENAGNIVIDMGSLFTKCGFSGDDAPRGVFPTIIGKARFQGFTHMKQFYVGEEAMAKRGMLRLRYPINCGVVTNWDNYESLLRHCFYSELGVDPKEYGSLLMERPLAPKKDQEKKIEIMFETFEIQRLSLTTQALMSLIIQEKESGLVVDMGGKFTSIVPILDHKIQNKSVLNLQINGSDLTEQLYRSLSLEGYSVTGTCERGIINDMKHKLCYVSSNYWEEAKIENEELFAKSYELPDSMIITLKKSRFAVPELIFQPYIGIQQLMGAKEKSQLNTLNYPENAITEHDENGLFKKPLHYAVHETVTKFEQSQQSTLLKNIVLSGGSSMFPGLDQRLGLELTKLFDQQTKISSKNNNNIYNAWVGGSYFVSLPDFNEKSVLKDEYTEFGLSIFEKKGIN</sequence>
<accession>A0ABQ8XIQ1</accession>
<evidence type="ECO:0000313" key="2">
    <source>
        <dbReference type="EMBL" id="KAJ6232495.1"/>
    </source>
</evidence>
<evidence type="ECO:0000256" key="1">
    <source>
        <dbReference type="RuleBase" id="RU000487"/>
    </source>
</evidence>
<dbReference type="InterPro" id="IPR043129">
    <property type="entry name" value="ATPase_NBD"/>
</dbReference>
<reference evidence="2" key="1">
    <citation type="submission" date="2022-08" db="EMBL/GenBank/DDBJ databases">
        <title>Novel sulfate-reducing endosymbionts in the free-living metamonad Anaeramoeba.</title>
        <authorList>
            <person name="Jerlstrom-Hultqvist J."/>
            <person name="Cepicka I."/>
            <person name="Gallot-Lavallee L."/>
            <person name="Salas-Leiva D."/>
            <person name="Curtis B.A."/>
            <person name="Zahonova K."/>
            <person name="Pipaliya S."/>
            <person name="Dacks J."/>
            <person name="Roger A.J."/>
        </authorList>
    </citation>
    <scope>NUCLEOTIDE SEQUENCE</scope>
    <source>
        <strain evidence="2">Schooner1</strain>
    </source>
</reference>
<comment type="similarity">
    <text evidence="1">Belongs to the actin family.</text>
</comment>
<name>A0ABQ8XIQ1_9EUKA</name>
<dbReference type="Pfam" id="PF00022">
    <property type="entry name" value="Actin"/>
    <property type="match status" value="1"/>
</dbReference>
<protein>
    <submittedName>
        <fullName evidence="2">Actin-10-related</fullName>
    </submittedName>
</protein>
<dbReference type="PANTHER" id="PTHR11937">
    <property type="entry name" value="ACTIN"/>
    <property type="match status" value="1"/>
</dbReference>
<evidence type="ECO:0000313" key="3">
    <source>
        <dbReference type="Proteomes" id="UP001150062"/>
    </source>
</evidence>
<dbReference type="SUPFAM" id="SSF53067">
    <property type="entry name" value="Actin-like ATPase domain"/>
    <property type="match status" value="2"/>
</dbReference>
<dbReference type="Gene3D" id="3.90.640.10">
    <property type="entry name" value="Actin, Chain A, domain 4"/>
    <property type="match status" value="1"/>
</dbReference>
<dbReference type="Gene3D" id="3.30.420.40">
    <property type="match status" value="2"/>
</dbReference>
<comment type="caution">
    <text evidence="2">The sequence shown here is derived from an EMBL/GenBank/DDBJ whole genome shotgun (WGS) entry which is preliminary data.</text>
</comment>
<keyword evidence="3" id="KW-1185">Reference proteome</keyword>
<dbReference type="InterPro" id="IPR004000">
    <property type="entry name" value="Actin"/>
</dbReference>
<gene>
    <name evidence="2" type="ORF">M0813_04711</name>
</gene>
<dbReference type="EMBL" id="JAOAOG010000291">
    <property type="protein sequence ID" value="KAJ6232495.1"/>
    <property type="molecule type" value="Genomic_DNA"/>
</dbReference>
<proteinExistence type="inferred from homology"/>
<dbReference type="PRINTS" id="PR00190">
    <property type="entry name" value="ACTIN"/>
</dbReference>
<organism evidence="2 3">
    <name type="scientific">Anaeramoeba flamelloides</name>
    <dbReference type="NCBI Taxonomy" id="1746091"/>
    <lineage>
        <taxon>Eukaryota</taxon>
        <taxon>Metamonada</taxon>
        <taxon>Anaeramoebidae</taxon>
        <taxon>Anaeramoeba</taxon>
    </lineage>
</organism>